<evidence type="ECO:0000313" key="4">
    <source>
        <dbReference type="Proteomes" id="UP000011074"/>
    </source>
</evidence>
<dbReference type="Proteomes" id="UP000011074">
    <property type="component" value="Chromosome"/>
</dbReference>
<reference evidence="3" key="2">
    <citation type="submission" date="2020-01" db="EMBL/GenBank/DDBJ databases">
        <authorList>
            <person name="Algora L."/>
            <person name="Schniete J.K."/>
            <person name="MacFadyen A."/>
            <person name="Hoskisson P.A."/>
            <person name="Hunter I.S."/>
            <person name="Herron P.R."/>
        </authorList>
    </citation>
    <scope>NUCLEOTIDE SEQUENCE</scope>
    <source>
        <strain evidence="3">ATCC 10970</strain>
    </source>
</reference>
<dbReference type="InterPro" id="IPR057746">
    <property type="entry name" value="CpnT-like_N"/>
</dbReference>
<feature type="compositionally biased region" description="Basic and acidic residues" evidence="1">
    <location>
        <begin position="315"/>
        <end position="325"/>
    </location>
</feature>
<dbReference type="EMBL" id="CP048261">
    <property type="protein sequence ID" value="QST83855.1"/>
    <property type="molecule type" value="Genomic_DNA"/>
</dbReference>
<sequence>MALTLPGEVVWVLDLLGYSWPEADEDKLMECGRAWLEFAAQVGRTDGRGGSVVREVVSANSGEAVSRFSETWEDFSGGVGAYLPDAQIAADVIGMAFEVAAAAVFAAKVEVIVQLVVLAVELISAQAAAPFTLGLSEVGALGVTQATRLVVRRLLDTLKREVVEAITKAMAEAAEKGVKEIASDFVRKQVKDFATDYAKKIVRDVVVDPVKEKATDIVTGAGQDIVQQGVESHFGARDGVDLGDTLDGAKEEFGKQFGAVEGGAFKPGEYVVGAPSGGGEREGGLAGLLDPATHRDRLVDGATDAGNDALATKAREGLRRGRAEADEGGPDEGVGDAEGVGEGRGVQRGGGAGGRGAEDVRAVFG</sequence>
<gene>
    <name evidence="3" type="ORF">SRIM_030050</name>
</gene>
<accession>A0A8A1V0A5</accession>
<feature type="compositionally biased region" description="Basic and acidic residues" evidence="1">
    <location>
        <begin position="356"/>
        <end position="365"/>
    </location>
</feature>
<evidence type="ECO:0000259" key="2">
    <source>
        <dbReference type="Pfam" id="PF25547"/>
    </source>
</evidence>
<dbReference type="RefSeq" id="WP_129820741.1">
    <property type="nucleotide sequence ID" value="NZ_CP048261.1"/>
</dbReference>
<proteinExistence type="predicted"/>
<protein>
    <submittedName>
        <fullName evidence="3">PE-PGRS family protein</fullName>
    </submittedName>
</protein>
<organism evidence="3 4">
    <name type="scientific">Streptomyces rimosus subsp. rimosus (strain ATCC 10970 / DSM 40260 / JCM 4667 / NRRL 2234)</name>
    <dbReference type="NCBI Taxonomy" id="1265868"/>
    <lineage>
        <taxon>Bacteria</taxon>
        <taxon>Bacillati</taxon>
        <taxon>Actinomycetota</taxon>
        <taxon>Actinomycetes</taxon>
        <taxon>Kitasatosporales</taxon>
        <taxon>Streptomycetaceae</taxon>
        <taxon>Streptomyces</taxon>
    </lineage>
</organism>
<dbReference type="Pfam" id="PF25547">
    <property type="entry name" value="WXG100_2"/>
    <property type="match status" value="1"/>
</dbReference>
<feature type="compositionally biased region" description="Gly residues" evidence="1">
    <location>
        <begin position="336"/>
        <end position="355"/>
    </location>
</feature>
<reference evidence="3" key="3">
    <citation type="journal article" date="2021" name="bioRxiv">
        <title>Bilateral symmetry of linear streptomycete chromosomes.</title>
        <authorList>
            <person name="Algora-Gallardo L."/>
            <person name="Schniete J.K."/>
            <person name="Mark D.R."/>
            <person name="Hunter I.S."/>
            <person name="Herron P.R."/>
        </authorList>
    </citation>
    <scope>NUCLEOTIDE SEQUENCE</scope>
    <source>
        <strain evidence="3">ATCC 10970</strain>
    </source>
</reference>
<dbReference type="AlphaFoldDB" id="A0A8A1V0A5"/>
<evidence type="ECO:0000256" key="1">
    <source>
        <dbReference type="SAM" id="MobiDB-lite"/>
    </source>
</evidence>
<evidence type="ECO:0000313" key="3">
    <source>
        <dbReference type="EMBL" id="QST83855.1"/>
    </source>
</evidence>
<dbReference type="GeneID" id="66858309"/>
<reference evidence="3" key="1">
    <citation type="submission" date="2012-12" db="EMBL/GenBank/DDBJ databases">
        <authorList>
            <person name="Pethick F.E."/>
            <person name="MacFadyen A.C."/>
            <person name="Tang Z."/>
            <person name="Sangal V."/>
            <person name="Tze-Tze L."/>
            <person name="Chu J."/>
            <person name="Guo M."/>
            <person name="Kirby R."/>
            <person name="Hoskisson P.A."/>
            <person name="Herron P.R."/>
            <person name="Hunter I.S."/>
        </authorList>
    </citation>
    <scope>NUCLEOTIDE SEQUENCE</scope>
    <source>
        <strain evidence="3">ATCC 10970</strain>
    </source>
</reference>
<feature type="region of interest" description="Disordered" evidence="1">
    <location>
        <begin position="315"/>
        <end position="365"/>
    </location>
</feature>
<feature type="domain" description="Outer membrane channel protein CpnT-like N-terminal" evidence="2">
    <location>
        <begin position="11"/>
        <end position="148"/>
    </location>
</feature>
<feature type="compositionally biased region" description="Acidic residues" evidence="1">
    <location>
        <begin position="326"/>
        <end position="335"/>
    </location>
</feature>
<name>A0A8A1V0A5_STRR1</name>